<reference evidence="2 3" key="1">
    <citation type="journal article" date="2015" name="Genome Announc.">
        <title>Expanding the biotechnology potential of lactobacilli through comparative genomics of 213 strains and associated genera.</title>
        <authorList>
            <person name="Sun Z."/>
            <person name="Harris H.M."/>
            <person name="McCann A."/>
            <person name="Guo C."/>
            <person name="Argimon S."/>
            <person name="Zhang W."/>
            <person name="Yang X."/>
            <person name="Jeffery I.B."/>
            <person name="Cooney J.C."/>
            <person name="Kagawa T.F."/>
            <person name="Liu W."/>
            <person name="Song Y."/>
            <person name="Salvetti E."/>
            <person name="Wrobel A."/>
            <person name="Rasinkangas P."/>
            <person name="Parkhill J."/>
            <person name="Rea M.C."/>
            <person name="O'Sullivan O."/>
            <person name="Ritari J."/>
            <person name="Douillard F.P."/>
            <person name="Paul Ross R."/>
            <person name="Yang R."/>
            <person name="Briner A.E."/>
            <person name="Felis G.E."/>
            <person name="de Vos W.M."/>
            <person name="Barrangou R."/>
            <person name="Klaenhammer T.R."/>
            <person name="Caufield P.W."/>
            <person name="Cui Y."/>
            <person name="Zhang H."/>
            <person name="O'Toole P.W."/>
        </authorList>
    </citation>
    <scope>NUCLEOTIDE SEQUENCE [LARGE SCALE GENOMIC DNA]</scope>
    <source>
        <strain evidence="2 3">JCM 15530</strain>
    </source>
</reference>
<evidence type="ECO:0000313" key="2">
    <source>
        <dbReference type="EMBL" id="KRK48658.1"/>
    </source>
</evidence>
<dbReference type="Proteomes" id="UP000050911">
    <property type="component" value="Unassembled WGS sequence"/>
</dbReference>
<dbReference type="PANTHER" id="PTHR36110">
    <property type="entry name" value="RING-CLEAVING DIOXYGENASE MHQE-RELATED"/>
    <property type="match status" value="1"/>
</dbReference>
<keyword evidence="3" id="KW-1185">Reference proteome</keyword>
<dbReference type="SUPFAM" id="SSF54593">
    <property type="entry name" value="Glyoxalase/Bleomycin resistance protein/Dihydroxybiphenyl dioxygenase"/>
    <property type="match status" value="1"/>
</dbReference>
<dbReference type="Gene3D" id="3.10.180.10">
    <property type="entry name" value="2,3-Dihydroxybiphenyl 1,2-Dioxygenase, domain 1"/>
    <property type="match status" value="2"/>
</dbReference>
<evidence type="ECO:0000259" key="1">
    <source>
        <dbReference type="PROSITE" id="PS51819"/>
    </source>
</evidence>
<dbReference type="OrthoDB" id="9785698at2"/>
<dbReference type="RefSeq" id="WP_056941910.1">
    <property type="nucleotide sequence ID" value="NZ_AZCX01000002.1"/>
</dbReference>
<sequence length="318" mass="35797">MANFQLTGIHHVTAMTSSAPKIYDFMTRILGLRLVKKTVNQDAIDTYHLYFTDDQGLPGTDLTFFDTKDVSWNVAGHHMISRISLRVPDDAAIEFWQQRFSDLEVTYGLPDRHFGALTLPFEDFDHQQYQLISDEHNHGLAGAYNKLGTLDEAVAIRGLGPVYVTMDDLGAIEPVLTTLMGFERVASSNNETLFELANNGHGAQLVVVADPAANLGSYGWGGVHHVAFRTPNHDTLMAWIEKIQQTDLPDSGYRNRYYFESEYFRPVPRVLFELATDEPGFFEDETYLDAGKKLELPPFLEAQRAAIERSLTPFDTAD</sequence>
<accession>A0A0R1HYR7</accession>
<dbReference type="InterPro" id="IPR037523">
    <property type="entry name" value="VOC_core"/>
</dbReference>
<feature type="domain" description="VOC" evidence="1">
    <location>
        <begin position="158"/>
        <end position="277"/>
    </location>
</feature>
<proteinExistence type="predicted"/>
<feature type="domain" description="VOC" evidence="1">
    <location>
        <begin position="8"/>
        <end position="134"/>
    </location>
</feature>
<dbReference type="PATRIC" id="fig|1302272.5.peg.979"/>
<dbReference type="EMBL" id="AZCX01000002">
    <property type="protein sequence ID" value="KRK48658.1"/>
    <property type="molecule type" value="Genomic_DNA"/>
</dbReference>
<comment type="caution">
    <text evidence="2">The sequence shown here is derived from an EMBL/GenBank/DDBJ whole genome shotgun (WGS) entry which is preliminary data.</text>
</comment>
<name>A0A0R1HYR7_9LACO</name>
<dbReference type="InterPro" id="IPR004360">
    <property type="entry name" value="Glyas_Fos-R_dOase_dom"/>
</dbReference>
<protein>
    <submittedName>
        <fullName evidence="2">Glyoxalase family protein</fullName>
    </submittedName>
</protein>
<dbReference type="AlphaFoldDB" id="A0A0R1HYR7"/>
<dbReference type="InterPro" id="IPR052537">
    <property type="entry name" value="Extradiol_RC_dioxygenase"/>
</dbReference>
<dbReference type="Pfam" id="PF00903">
    <property type="entry name" value="Glyoxalase"/>
    <property type="match status" value="1"/>
</dbReference>
<gene>
    <name evidence="2" type="ORF">FC96_GL000972</name>
</gene>
<dbReference type="InterPro" id="IPR029068">
    <property type="entry name" value="Glyas_Bleomycin-R_OHBP_Dase"/>
</dbReference>
<dbReference type="PANTHER" id="PTHR36110:SF3">
    <property type="entry name" value="VOC DOMAIN-CONTAINING PROTEIN"/>
    <property type="match status" value="1"/>
</dbReference>
<organism evidence="2 3">
    <name type="scientific">Secundilactobacillus kimchicus JCM 15530</name>
    <dbReference type="NCBI Taxonomy" id="1302272"/>
    <lineage>
        <taxon>Bacteria</taxon>
        <taxon>Bacillati</taxon>
        <taxon>Bacillota</taxon>
        <taxon>Bacilli</taxon>
        <taxon>Lactobacillales</taxon>
        <taxon>Lactobacillaceae</taxon>
        <taxon>Secundilactobacillus</taxon>
    </lineage>
</organism>
<dbReference type="PROSITE" id="PS51819">
    <property type="entry name" value="VOC"/>
    <property type="match status" value="2"/>
</dbReference>
<dbReference type="STRING" id="1302272.FC96_GL000972"/>
<evidence type="ECO:0000313" key="3">
    <source>
        <dbReference type="Proteomes" id="UP000050911"/>
    </source>
</evidence>